<dbReference type="FunFam" id="3.10.10.10:FF:000003">
    <property type="entry name" value="Retrovirus-related Pol polyprotein from transposon 297-like Protein"/>
    <property type="match status" value="1"/>
</dbReference>
<accession>A0A7D9J056</accession>
<dbReference type="CDD" id="cd01647">
    <property type="entry name" value="RT_LTR"/>
    <property type="match status" value="1"/>
</dbReference>
<dbReference type="InterPro" id="IPR050951">
    <property type="entry name" value="Retrovirus_Pol_polyprotein"/>
</dbReference>
<dbReference type="PROSITE" id="PS50878">
    <property type="entry name" value="RT_POL"/>
    <property type="match status" value="1"/>
</dbReference>
<dbReference type="SUPFAM" id="SSF53098">
    <property type="entry name" value="Ribonuclease H-like"/>
    <property type="match status" value="1"/>
</dbReference>
<gene>
    <name evidence="2" type="ORF">PACLA_8A045835</name>
</gene>
<feature type="compositionally biased region" description="Basic and acidic residues" evidence="1">
    <location>
        <begin position="1185"/>
        <end position="1208"/>
    </location>
</feature>
<feature type="region of interest" description="Disordered" evidence="1">
    <location>
        <begin position="1279"/>
        <end position="1343"/>
    </location>
</feature>
<organism evidence="2 3">
    <name type="scientific">Paramuricea clavata</name>
    <name type="common">Red gorgonian</name>
    <name type="synonym">Violescent sea-whip</name>
    <dbReference type="NCBI Taxonomy" id="317549"/>
    <lineage>
        <taxon>Eukaryota</taxon>
        <taxon>Metazoa</taxon>
        <taxon>Cnidaria</taxon>
        <taxon>Anthozoa</taxon>
        <taxon>Octocorallia</taxon>
        <taxon>Malacalcyonacea</taxon>
        <taxon>Plexauridae</taxon>
        <taxon>Paramuricea</taxon>
    </lineage>
</organism>
<reference evidence="2" key="1">
    <citation type="submission" date="2020-04" db="EMBL/GenBank/DDBJ databases">
        <authorList>
            <person name="Alioto T."/>
            <person name="Alioto T."/>
            <person name="Gomez Garrido J."/>
        </authorList>
    </citation>
    <scope>NUCLEOTIDE SEQUENCE</scope>
    <source>
        <strain evidence="2">A484AB</strain>
    </source>
</reference>
<dbReference type="InterPro" id="IPR001584">
    <property type="entry name" value="Integrase_cat-core"/>
</dbReference>
<feature type="compositionally biased region" description="Acidic residues" evidence="1">
    <location>
        <begin position="1283"/>
        <end position="1296"/>
    </location>
</feature>
<name>A0A7D9J056_PARCT</name>
<keyword evidence="3" id="KW-1185">Reference proteome</keyword>
<evidence type="ECO:0000256" key="1">
    <source>
        <dbReference type="SAM" id="MobiDB-lite"/>
    </source>
</evidence>
<feature type="compositionally biased region" description="Basic and acidic residues" evidence="1">
    <location>
        <begin position="1297"/>
        <end position="1333"/>
    </location>
</feature>
<dbReference type="SUPFAM" id="SSF56672">
    <property type="entry name" value="DNA/RNA polymerases"/>
    <property type="match status" value="1"/>
</dbReference>
<dbReference type="GO" id="GO:0015074">
    <property type="term" value="P:DNA integration"/>
    <property type="evidence" value="ECO:0007669"/>
    <property type="project" value="InterPro"/>
</dbReference>
<dbReference type="InterPro" id="IPR000477">
    <property type="entry name" value="RT_dom"/>
</dbReference>
<evidence type="ECO:0000313" key="2">
    <source>
        <dbReference type="EMBL" id="CAB4017568.1"/>
    </source>
</evidence>
<dbReference type="Pfam" id="PF00078">
    <property type="entry name" value="RVT_1"/>
    <property type="match status" value="1"/>
</dbReference>
<dbReference type="GO" id="GO:0008270">
    <property type="term" value="F:zinc ion binding"/>
    <property type="evidence" value="ECO:0007669"/>
    <property type="project" value="InterPro"/>
</dbReference>
<dbReference type="Pfam" id="PF00665">
    <property type="entry name" value="rve"/>
    <property type="match status" value="1"/>
</dbReference>
<dbReference type="InterPro" id="IPR041588">
    <property type="entry name" value="Integrase_H2C2"/>
</dbReference>
<proteinExistence type="predicted"/>
<protein>
    <submittedName>
        <fullName evidence="2">Uncharacterized protein K02A2.6-like</fullName>
    </submittedName>
</protein>
<feature type="region of interest" description="Disordered" evidence="1">
    <location>
        <begin position="1181"/>
        <end position="1208"/>
    </location>
</feature>
<dbReference type="Gene3D" id="2.40.70.10">
    <property type="entry name" value="Acid Proteases"/>
    <property type="match status" value="1"/>
</dbReference>
<dbReference type="InterPro" id="IPR036397">
    <property type="entry name" value="RNaseH_sf"/>
</dbReference>
<dbReference type="InterPro" id="IPR041577">
    <property type="entry name" value="RT_RNaseH_2"/>
</dbReference>
<feature type="compositionally biased region" description="Basic residues" evidence="1">
    <location>
        <begin position="245"/>
        <end position="258"/>
    </location>
</feature>
<feature type="region of interest" description="Disordered" evidence="1">
    <location>
        <begin position="236"/>
        <end position="266"/>
    </location>
</feature>
<dbReference type="PROSITE" id="PS50158">
    <property type="entry name" value="ZF_CCHC"/>
    <property type="match status" value="1"/>
</dbReference>
<dbReference type="Pfam" id="PF17921">
    <property type="entry name" value="Integrase_H2C2"/>
    <property type="match status" value="1"/>
</dbReference>
<dbReference type="Gene3D" id="3.30.70.270">
    <property type="match status" value="2"/>
</dbReference>
<dbReference type="Gene3D" id="3.10.10.10">
    <property type="entry name" value="HIV Type 1 Reverse Transcriptase, subunit A, domain 1"/>
    <property type="match status" value="1"/>
</dbReference>
<dbReference type="InterPro" id="IPR021109">
    <property type="entry name" value="Peptidase_aspartic_dom_sf"/>
</dbReference>
<dbReference type="InterPro" id="IPR012337">
    <property type="entry name" value="RNaseH-like_sf"/>
</dbReference>
<dbReference type="InterPro" id="IPR043128">
    <property type="entry name" value="Rev_trsase/Diguanyl_cyclase"/>
</dbReference>
<dbReference type="FunFam" id="3.30.70.270:FF:000026">
    <property type="entry name" value="Transposon Ty3-G Gag-Pol polyprotein"/>
    <property type="match status" value="1"/>
</dbReference>
<evidence type="ECO:0000313" key="3">
    <source>
        <dbReference type="Proteomes" id="UP001152795"/>
    </source>
</evidence>
<dbReference type="EMBL" id="CACRXK020009606">
    <property type="protein sequence ID" value="CAB4017568.1"/>
    <property type="molecule type" value="Genomic_DNA"/>
</dbReference>
<feature type="region of interest" description="Disordered" evidence="1">
    <location>
        <begin position="1"/>
        <end position="20"/>
    </location>
</feature>
<dbReference type="SMART" id="SM00343">
    <property type="entry name" value="ZnF_C2HC"/>
    <property type="match status" value="2"/>
</dbReference>
<dbReference type="InterPro" id="IPR001878">
    <property type="entry name" value="Znf_CCHC"/>
</dbReference>
<dbReference type="OrthoDB" id="10060843at2759"/>
<sequence length="1343" mass="153051">MATGRINVAPMAPFDPMSDPNSLSQRWKTWPRDNFDTLVDIGEDDDYDSAIAALDTYFSPKKHVDFEIFKFREAKQQPHETIDQFSTRLRKLAATCDFENIDKEVKSAIIQNCLSKRLRRYALLDSEVTLAKILAKGRAFELSESQATGIENALDSTHISDEVVEAVHPTTKHNNYRDKQHTSFHRQDFYTSPECRNCGGPWPHNNNICPAKGKSCLNCGKSNHFAKVCRSARKARVGQQENRRPSKKYHKNKVHKIYGKPSSSESSSEDEFIFILKPTGRDKTTPQVQISVNTTPINMVIDTGASIDIIDELAFNTLQKQRPIALQRSKTRIFAYGATNQLPVMGQFRATLECLTGATTTQVHVIKGNFGCLLSYQTASALGLIMLNVNNVKPEHATHEQLMKEYAHLFNGIGTLKNFEVKLHIDDTVPPVAQTPRRIPFHMRQKVSDALDTLESDGIIEKESDATPWVSPLVVIPKKDGEIRLCIDMRMANQAIQRERHPTPTVDDLIHKLNGATIFTKLDLRSGYHQLSLAEESRHITTFVTHKGLYRYKKLNFGTNSASEIFQHVISEQIRDIPNAINISDDIIIFGITQAEHDKALHEIFERFSLIGLTFNKDKCEFSQSQLTFFGFVLSGDGISPDPAKFSAIHNCPPPNSIKAVRSFLGMVTYCAKFIPNFSDLTEPLRELTRKNVPFCWTSRHAKSFNAVKAALTSATVMAYFDQTKETELITDASPFGLSAILTQKVPGSDQQNVVAYISRSLSDVERRYCQTEREALAIVWAIERLHIYLYGGHFTLITDCKPVELILNNPQSRPPARIERWNLRLQDYDFNVRYTKGLDNPSDFLSRHLPVNNTTDDRQFQTMADNYVCFLTQHAVPRAMTLPEIQQATMADSTLQILSNLITTGKWHLIDSLDVQSNPNVKVLDLKACEKIKTELTLNEHDGIILRGSRIVLPESLRLKAVQIAHEGHQGLVKTKQLLREKVWYPGIDKLAKHTVDTCLLCQANGPNSHQEPLRMTTLPPQPWHTVNIDFCGPFLGDSYLLVIIDAYSRFPEVEIVSSTSAKSTILKLERIFATHGIPKVLKSDNGPPFQSHEFSLYLKELGIKHKPSSPLWPQGNGQAENFMKPLVKAVKSAHHENKDWKREMFKFLLNYRATPHSTTGKSPSELLYNRKIQTKLPQVENDSSLHQEVKERDERLKKNQKEYADSKRRVKCADIKKSDLVLVRQPKANKMSTKYDSIPYEVTNRRGNRITAIRNGKYITRNISFFKKYHPRHGRSLESTEIMDEENYSSDEDVHEEHEQYDGLRQNDRPRQNNGQRQDDGPRYPARERQRVYRYGNNIYD</sequence>
<dbReference type="Proteomes" id="UP001152795">
    <property type="component" value="Unassembled WGS sequence"/>
</dbReference>
<dbReference type="GO" id="GO:0003676">
    <property type="term" value="F:nucleic acid binding"/>
    <property type="evidence" value="ECO:0007669"/>
    <property type="project" value="InterPro"/>
</dbReference>
<dbReference type="PANTHER" id="PTHR37984">
    <property type="entry name" value="PROTEIN CBG26694"/>
    <property type="match status" value="1"/>
</dbReference>
<dbReference type="FunFam" id="3.10.20.370:FF:000001">
    <property type="entry name" value="Retrovirus-related Pol polyprotein from transposon 17.6-like protein"/>
    <property type="match status" value="1"/>
</dbReference>
<comment type="caution">
    <text evidence="2">The sequence shown here is derived from an EMBL/GenBank/DDBJ whole genome shotgun (WGS) entry which is preliminary data.</text>
</comment>
<dbReference type="InterPro" id="IPR043502">
    <property type="entry name" value="DNA/RNA_pol_sf"/>
</dbReference>
<dbReference type="PROSITE" id="PS50994">
    <property type="entry name" value="INTEGRASE"/>
    <property type="match status" value="1"/>
</dbReference>
<dbReference type="Gene3D" id="1.10.340.70">
    <property type="match status" value="1"/>
</dbReference>
<dbReference type="CDD" id="cd09274">
    <property type="entry name" value="RNase_HI_RT_Ty3"/>
    <property type="match status" value="1"/>
</dbReference>
<dbReference type="PANTHER" id="PTHR37984:SF11">
    <property type="entry name" value="INTEGRASE CATALYTIC DOMAIN-CONTAINING PROTEIN"/>
    <property type="match status" value="1"/>
</dbReference>
<dbReference type="FunFam" id="3.30.420.10:FF:000063">
    <property type="entry name" value="Retrovirus-related Pol polyprotein from transposon 297-like Protein"/>
    <property type="match status" value="1"/>
</dbReference>
<dbReference type="Gene3D" id="3.30.420.10">
    <property type="entry name" value="Ribonuclease H-like superfamily/Ribonuclease H"/>
    <property type="match status" value="1"/>
</dbReference>
<dbReference type="Pfam" id="PF17919">
    <property type="entry name" value="RT_RNaseH_2"/>
    <property type="match status" value="1"/>
</dbReference>